<gene>
    <name evidence="1" type="ORF">Q75_08250</name>
</gene>
<evidence type="ECO:0000313" key="1">
    <source>
        <dbReference type="EMBL" id="KUP06507.1"/>
    </source>
</evidence>
<keyword evidence="2" id="KW-1185">Reference proteome</keyword>
<dbReference type="PATRIC" id="fig|1150625.3.peg.1745"/>
<name>A0A147K8Q0_9BACI</name>
<dbReference type="OrthoDB" id="1647761at2"/>
<dbReference type="STRING" id="1150625.Q75_08250"/>
<organism evidence="1 2">
    <name type="scientific">Bacillus coahuilensis p1.1.43</name>
    <dbReference type="NCBI Taxonomy" id="1150625"/>
    <lineage>
        <taxon>Bacteria</taxon>
        <taxon>Bacillati</taxon>
        <taxon>Bacillota</taxon>
        <taxon>Bacilli</taxon>
        <taxon>Bacillales</taxon>
        <taxon>Bacillaceae</taxon>
        <taxon>Bacillus</taxon>
    </lineage>
</organism>
<evidence type="ECO:0000313" key="2">
    <source>
        <dbReference type="Proteomes" id="UP000074108"/>
    </source>
</evidence>
<dbReference type="AlphaFoldDB" id="A0A147K8Q0"/>
<dbReference type="Proteomes" id="UP000074108">
    <property type="component" value="Unassembled WGS sequence"/>
</dbReference>
<reference evidence="1 2" key="1">
    <citation type="journal article" date="2016" name="Front. Microbiol.">
        <title>Microevolution Analysis of Bacillus coahuilensis Unveils Differences in Phosphorus Acquisition Strategies and Their Regulation.</title>
        <authorList>
            <person name="Gomez-Lunar Z."/>
            <person name="Hernandez-Gonzalez I."/>
            <person name="Rodriguez-Torres M.D."/>
            <person name="Souza V."/>
            <person name="Olmedo-Alvarez G."/>
        </authorList>
    </citation>
    <scope>NUCLEOTIDE SEQUENCE [LARGE SCALE GENOMIC DNA]</scope>
    <source>
        <strain evidence="2">p1.1.43</strain>
    </source>
</reference>
<sequence>MEEMKKVYTYSDGRIMNIETSNGRIISYKKAIYETQAGSLSPGNVEFHSSIMPFEHHSSL</sequence>
<dbReference type="RefSeq" id="WP_059282888.1">
    <property type="nucleotide sequence ID" value="NZ_LDYG01000028.1"/>
</dbReference>
<protein>
    <submittedName>
        <fullName evidence="1">Uncharacterized protein</fullName>
    </submittedName>
</protein>
<comment type="caution">
    <text evidence="1">The sequence shown here is derived from an EMBL/GenBank/DDBJ whole genome shotgun (WGS) entry which is preliminary data.</text>
</comment>
<proteinExistence type="predicted"/>
<dbReference type="EMBL" id="LDYG01000028">
    <property type="protein sequence ID" value="KUP06507.1"/>
    <property type="molecule type" value="Genomic_DNA"/>
</dbReference>
<accession>A0A147K8Q0</accession>